<evidence type="ECO:0008006" key="4">
    <source>
        <dbReference type="Google" id="ProtNLM"/>
    </source>
</evidence>
<gene>
    <name evidence="1" type="ORF">KUL25_08205</name>
    <name evidence="2" type="ORF">KUL25_08210</name>
</gene>
<dbReference type="InterPro" id="IPR034660">
    <property type="entry name" value="DinB/YfiT-like"/>
</dbReference>
<dbReference type="RefSeq" id="WP_257892509.1">
    <property type="nucleotide sequence ID" value="NZ_JAIMBW010000001.1"/>
</dbReference>
<evidence type="ECO:0000313" key="3">
    <source>
        <dbReference type="Proteomes" id="UP000693972"/>
    </source>
</evidence>
<reference evidence="2 3" key="1">
    <citation type="submission" date="2021-07" db="EMBL/GenBank/DDBJ databases">
        <title>Karlodiniumbacter phycospheric gen. nov., sp. nov., a phycosphere bacterium isolated from karlodinium veneficum.</title>
        <authorList>
            <person name="Peng Y."/>
            <person name="Jiang L."/>
            <person name="Lee J."/>
        </authorList>
    </citation>
    <scope>NUCLEOTIDE SEQUENCE</scope>
    <source>
        <strain evidence="2 3">N5</strain>
    </source>
</reference>
<dbReference type="AlphaFoldDB" id="A0A975TXN9"/>
<evidence type="ECO:0000313" key="2">
    <source>
        <dbReference type="EMBL" id="QXL89472.1"/>
    </source>
</evidence>
<proteinExistence type="predicted"/>
<dbReference type="SUPFAM" id="SSF109854">
    <property type="entry name" value="DinB/YfiT-like putative metalloenzymes"/>
    <property type="match status" value="1"/>
</dbReference>
<accession>A0A975TXN9</accession>
<evidence type="ECO:0000313" key="1">
    <source>
        <dbReference type="EMBL" id="MBY4892744.1"/>
    </source>
</evidence>
<sequence length="182" mass="19931">MSTAPERAALIARQGLGARYDAPEAPLQDLLLARRGTAYFARLLNELPDDALVDNRRAVVVARVGYHARGLTRLMTRARTGVEQREHESAAARDAEVTFGASLPARALRGLFDHAAIHLDVEWRDLPGPAWDVPLCLLDDTEITARDTPMIRARLIWRAALELDAGGRLADVPPDARAPSTL</sequence>
<name>A0A975TXN9_9RHOB</name>
<dbReference type="EMBL" id="JAIMBW010000001">
    <property type="protein sequence ID" value="MBY4892744.1"/>
    <property type="molecule type" value="Genomic_DNA"/>
</dbReference>
<dbReference type="Proteomes" id="UP000693972">
    <property type="component" value="Unassembled WGS sequence"/>
</dbReference>
<dbReference type="EMBL" id="CP078073">
    <property type="protein sequence ID" value="QXL89472.1"/>
    <property type="molecule type" value="Genomic_DNA"/>
</dbReference>
<dbReference type="Gene3D" id="1.20.120.450">
    <property type="entry name" value="dinb family like domain"/>
    <property type="match status" value="1"/>
</dbReference>
<organism evidence="2">
    <name type="scientific">Gymnodinialimonas phycosphaerae</name>
    <dbReference type="NCBI Taxonomy" id="2841589"/>
    <lineage>
        <taxon>Bacteria</taxon>
        <taxon>Pseudomonadati</taxon>
        <taxon>Pseudomonadota</taxon>
        <taxon>Alphaproteobacteria</taxon>
        <taxon>Rhodobacterales</taxon>
        <taxon>Paracoccaceae</taxon>
        <taxon>Gymnodinialimonas</taxon>
    </lineage>
</organism>
<protein>
    <recommendedName>
        <fullName evidence="4">Maleylpyruvate isomerase</fullName>
    </recommendedName>
</protein>
<keyword evidence="3" id="KW-1185">Reference proteome</keyword>